<name>K2JYC7_9GAMM</name>
<keyword evidence="2" id="KW-1185">Reference proteome</keyword>
<comment type="caution">
    <text evidence="1">The sequence shown here is derived from an EMBL/GenBank/DDBJ whole genome shotgun (WGS) entry which is preliminary data.</text>
</comment>
<reference evidence="1 2" key="1">
    <citation type="journal article" date="2012" name="J. Bacteriol.">
        <title>Genome Sequence of Gallaecimonas xiamenensis Type Strain 3-C-1.</title>
        <authorList>
            <person name="Lai Q."/>
            <person name="Wang L."/>
            <person name="Wang W."/>
            <person name="Shao Z."/>
        </authorList>
    </citation>
    <scope>NUCLEOTIDE SEQUENCE [LARGE SCALE GENOMIC DNA]</scope>
    <source>
        <strain evidence="1 2">3-C-1</strain>
    </source>
</reference>
<evidence type="ECO:0000313" key="1">
    <source>
        <dbReference type="EMBL" id="EKE70215.1"/>
    </source>
</evidence>
<protein>
    <submittedName>
        <fullName evidence="1">Uncharacterized protein</fullName>
    </submittedName>
</protein>
<accession>K2JYC7</accession>
<sequence>MAGQVAEPLYEHLFLCTLLLSALFLRKQLAMQLPKLEDFPLGTEFYIKEFDVPLVRISEGSKCKWLNWFGGTPKEYDATALIVSNNWEAESFEQWLKIVKDSL</sequence>
<evidence type="ECO:0000313" key="2">
    <source>
        <dbReference type="Proteomes" id="UP000006755"/>
    </source>
</evidence>
<dbReference type="Proteomes" id="UP000006755">
    <property type="component" value="Unassembled WGS sequence"/>
</dbReference>
<proteinExistence type="predicted"/>
<dbReference type="AlphaFoldDB" id="K2JYC7"/>
<dbReference type="eggNOG" id="ENOG502ZQRY">
    <property type="taxonomic scope" value="Bacteria"/>
</dbReference>
<organism evidence="1 2">
    <name type="scientific">Gallaecimonas xiamenensis 3-C-1</name>
    <dbReference type="NCBI Taxonomy" id="745411"/>
    <lineage>
        <taxon>Bacteria</taxon>
        <taxon>Pseudomonadati</taxon>
        <taxon>Pseudomonadota</taxon>
        <taxon>Gammaproteobacteria</taxon>
        <taxon>Enterobacterales</taxon>
        <taxon>Gallaecimonadaceae</taxon>
        <taxon>Gallaecimonas</taxon>
    </lineage>
</organism>
<dbReference type="EMBL" id="AMRI01000021">
    <property type="protein sequence ID" value="EKE70215.1"/>
    <property type="molecule type" value="Genomic_DNA"/>
</dbReference>
<gene>
    <name evidence="1" type="ORF">B3C1_13973</name>
</gene>